<accession>A0A382I5C0</accession>
<protein>
    <submittedName>
        <fullName evidence="1">Uncharacterized protein</fullName>
    </submittedName>
</protein>
<dbReference type="AlphaFoldDB" id="A0A382I5C0"/>
<organism evidence="1">
    <name type="scientific">marine metagenome</name>
    <dbReference type="NCBI Taxonomy" id="408172"/>
    <lineage>
        <taxon>unclassified sequences</taxon>
        <taxon>metagenomes</taxon>
        <taxon>ecological metagenomes</taxon>
    </lineage>
</organism>
<proteinExistence type="predicted"/>
<sequence>MKKLNIEKQTIIHLLLYNFLFISICFTQNTERHPKSNHNYNSFNRDQEFVYHTIGNMWFSWDNYGNAGDQSCSALYPSFNYPGGGNLTYQCRGGYWVLSHFVENDDYLEGTTGVYELSIGTEPISHSAGWANPDNAYSKEPWVSEIIYETEGGVRVIMKHYSWSFPGTTNYFFRVGDPLEEFDFDDFVLEEIYLVYNGSSMTSPPDTLDELVIGMKSDFDIAWNVPNPDWDYAFWTDDQVDWDNETQTTFGYDGDDPGSPSNDFGIDDPGREYRGVKIGQTWIESPDAFIDGQIIPAEDAITHMWWTGDQDPQTAIERFEIATRVHSAVGDSKGNVPEPMDARYLQAYGPWKLGLGDTVKIITAKVQASGVWSMQNAAKAASQAYAWNLNLPKPPPAPQMDAGMNELLSDRSIKIWWKNPNEGAIDPDLG</sequence>
<feature type="non-terminal residue" evidence="1">
    <location>
        <position position="430"/>
    </location>
</feature>
<evidence type="ECO:0000313" key="1">
    <source>
        <dbReference type="EMBL" id="SVB94894.1"/>
    </source>
</evidence>
<gene>
    <name evidence="1" type="ORF">METZ01_LOCUS247748</name>
</gene>
<reference evidence="1" key="1">
    <citation type="submission" date="2018-05" db="EMBL/GenBank/DDBJ databases">
        <authorList>
            <person name="Lanie J.A."/>
            <person name="Ng W.-L."/>
            <person name="Kazmierczak K.M."/>
            <person name="Andrzejewski T.M."/>
            <person name="Davidsen T.M."/>
            <person name="Wayne K.J."/>
            <person name="Tettelin H."/>
            <person name="Glass J.I."/>
            <person name="Rusch D."/>
            <person name="Podicherti R."/>
            <person name="Tsui H.-C.T."/>
            <person name="Winkler M.E."/>
        </authorList>
    </citation>
    <scope>NUCLEOTIDE SEQUENCE</scope>
</reference>
<dbReference type="EMBL" id="UINC01065340">
    <property type="protein sequence ID" value="SVB94894.1"/>
    <property type="molecule type" value="Genomic_DNA"/>
</dbReference>
<name>A0A382I5C0_9ZZZZ</name>